<dbReference type="PANTHER" id="PTHR10696">
    <property type="entry name" value="GAMMA-BUTYROBETAINE HYDROXYLASE-RELATED"/>
    <property type="match status" value="1"/>
</dbReference>
<dbReference type="Proteomes" id="UP000011074">
    <property type="component" value="Chromosome"/>
</dbReference>
<dbReference type="AlphaFoldDB" id="A0A8A1V0Q7"/>
<protein>
    <submittedName>
        <fullName evidence="6">TauD/TfdA family dioxygenase</fullName>
    </submittedName>
</protein>
<name>A0A8A1V0Q7_STRR1</name>
<dbReference type="InterPro" id="IPR042098">
    <property type="entry name" value="TauD-like_sf"/>
</dbReference>
<dbReference type="RefSeq" id="WP_125521791.1">
    <property type="nucleotide sequence ID" value="NZ_CP048261.1"/>
</dbReference>
<dbReference type="Pfam" id="PF02668">
    <property type="entry name" value="TauD"/>
    <property type="match status" value="1"/>
</dbReference>
<keyword evidence="2" id="KW-0560">Oxidoreductase</keyword>
<keyword evidence="6" id="KW-0223">Dioxygenase</keyword>
<evidence type="ECO:0000256" key="3">
    <source>
        <dbReference type="ARBA" id="ARBA00023004"/>
    </source>
</evidence>
<evidence type="ECO:0000256" key="4">
    <source>
        <dbReference type="ARBA" id="ARBA00023194"/>
    </source>
</evidence>
<comment type="cofactor">
    <cofactor evidence="1">
        <name>Fe(2+)</name>
        <dbReference type="ChEBI" id="CHEBI:29033"/>
    </cofactor>
</comment>
<evidence type="ECO:0000256" key="1">
    <source>
        <dbReference type="ARBA" id="ARBA00001954"/>
    </source>
</evidence>
<dbReference type="Gene3D" id="3.60.130.10">
    <property type="entry name" value="Clavaminate synthase-like"/>
    <property type="match status" value="1"/>
</dbReference>
<evidence type="ECO:0000256" key="2">
    <source>
        <dbReference type="ARBA" id="ARBA00023002"/>
    </source>
</evidence>
<dbReference type="EMBL" id="CP048261">
    <property type="protein sequence ID" value="QST84015.1"/>
    <property type="molecule type" value="Genomic_DNA"/>
</dbReference>
<reference evidence="6" key="2">
    <citation type="submission" date="2020-01" db="EMBL/GenBank/DDBJ databases">
        <authorList>
            <person name="Algora L."/>
            <person name="Schniete J.K."/>
            <person name="MacFadyen A."/>
            <person name="Hoskisson P.A."/>
            <person name="Hunter I.S."/>
            <person name="Herron P.R."/>
        </authorList>
    </citation>
    <scope>NUCLEOTIDE SEQUENCE</scope>
    <source>
        <strain evidence="6">ATCC 10970</strain>
    </source>
</reference>
<accession>A0A8A1V0Q7</accession>
<evidence type="ECO:0000313" key="6">
    <source>
        <dbReference type="EMBL" id="QST84015.1"/>
    </source>
</evidence>
<dbReference type="GeneID" id="66858506"/>
<feature type="domain" description="TauD/TfdA-like" evidence="5">
    <location>
        <begin position="26"/>
        <end position="313"/>
    </location>
</feature>
<dbReference type="SUPFAM" id="SSF51197">
    <property type="entry name" value="Clavaminate synthase-like"/>
    <property type="match status" value="1"/>
</dbReference>
<reference evidence="6" key="3">
    <citation type="journal article" date="2021" name="bioRxiv">
        <title>Bilateral symmetry of linear streptomycete chromosomes.</title>
        <authorList>
            <person name="Algora-Gallardo L."/>
            <person name="Schniete J.K."/>
            <person name="Mark D.R."/>
            <person name="Hunter I.S."/>
            <person name="Herron P.R."/>
        </authorList>
    </citation>
    <scope>NUCLEOTIDE SEQUENCE</scope>
    <source>
        <strain evidence="6">ATCC 10970</strain>
    </source>
</reference>
<keyword evidence="3" id="KW-0408">Iron</keyword>
<dbReference type="InterPro" id="IPR003819">
    <property type="entry name" value="TauD/TfdA-like"/>
</dbReference>
<gene>
    <name evidence="6" type="ORF">SRIM_031030</name>
</gene>
<dbReference type="PANTHER" id="PTHR10696:SF56">
    <property type="entry name" value="TAUD_TFDA-LIKE DOMAIN-CONTAINING PROTEIN"/>
    <property type="match status" value="1"/>
</dbReference>
<keyword evidence="4" id="KW-0045">Antibiotic biosynthesis</keyword>
<dbReference type="InterPro" id="IPR050411">
    <property type="entry name" value="AlphaKG_dependent_hydroxylases"/>
</dbReference>
<sequence>MTSTMDLVTGPRHGGLVLGIEAGSPGAALTEVGARHGERIREGVIEHGAALLSGFSWADWPELDAFVNSVVGRPLDYTERSSPRTELHPGVFTATDHPPTEEIFLHTEQSYNLNVPRHLFFFCRRGAPEGGANTLADCRALYDALPRTIADRFDEEGYLLVRNFLPGLGLSWQDAFGTKDRAEVQAYCDANAIEAEWVDEDHLRTRQRRWAVATHPVTGRRSWFNHMTFFHARTLRPEVGEFLLEEYGPWGMPTNTFHADGSQIPDEVVAGLQQAYRDHAIEVTARTGEVLIVDNLAVAHGRLPFVPPRELFVSMSDALPWSALRPVERTSAPAGGVAAPAG</sequence>
<organism evidence="6 7">
    <name type="scientific">Streptomyces rimosus subsp. rimosus (strain ATCC 10970 / DSM 40260 / JCM 4667 / NRRL 2234)</name>
    <dbReference type="NCBI Taxonomy" id="1265868"/>
    <lineage>
        <taxon>Bacteria</taxon>
        <taxon>Bacillati</taxon>
        <taxon>Actinomycetota</taxon>
        <taxon>Actinomycetes</taxon>
        <taxon>Kitasatosporales</taxon>
        <taxon>Streptomycetaceae</taxon>
        <taxon>Streptomyces</taxon>
    </lineage>
</organism>
<dbReference type="GO" id="GO:0017000">
    <property type="term" value="P:antibiotic biosynthetic process"/>
    <property type="evidence" value="ECO:0007669"/>
    <property type="project" value="UniProtKB-KW"/>
</dbReference>
<evidence type="ECO:0000259" key="5">
    <source>
        <dbReference type="Pfam" id="PF02668"/>
    </source>
</evidence>
<dbReference type="GO" id="GO:0051213">
    <property type="term" value="F:dioxygenase activity"/>
    <property type="evidence" value="ECO:0007669"/>
    <property type="project" value="UniProtKB-KW"/>
</dbReference>
<reference evidence="6" key="1">
    <citation type="submission" date="2012-12" db="EMBL/GenBank/DDBJ databases">
        <authorList>
            <person name="Pethick F.E."/>
            <person name="MacFadyen A.C."/>
            <person name="Tang Z."/>
            <person name="Sangal V."/>
            <person name="Tze-Tze L."/>
            <person name="Chu J."/>
            <person name="Guo M."/>
            <person name="Kirby R."/>
            <person name="Hoskisson P.A."/>
            <person name="Herron P.R."/>
            <person name="Hunter I.S."/>
        </authorList>
    </citation>
    <scope>NUCLEOTIDE SEQUENCE</scope>
    <source>
        <strain evidence="6">ATCC 10970</strain>
    </source>
</reference>
<proteinExistence type="predicted"/>
<evidence type="ECO:0000313" key="7">
    <source>
        <dbReference type="Proteomes" id="UP000011074"/>
    </source>
</evidence>